<dbReference type="EMBL" id="FR845719">
    <property type="protein sequence ID" value="CCA57565.1"/>
    <property type="molecule type" value="Genomic_DNA"/>
</dbReference>
<sequence length="120" mass="13044">MLLTWAQTDACVSDPVLGGMGYHYVNPANIGSTDPSRPAAVLFEDGTDGKRHLVAAEWVVLEVGRPAPVMFDRKFDGPNVIPGLGSTYDRHVWLYKKNPSGLFARYNPKVKCPAGAPPHP</sequence>
<dbReference type="STRING" id="953739.SVEN_4279"/>
<evidence type="ECO:0000313" key="1">
    <source>
        <dbReference type="EMBL" id="CCA57565.1"/>
    </source>
</evidence>
<reference evidence="1 2" key="1">
    <citation type="journal article" date="2011" name="BMC Genomics">
        <title>Genome-wide analysis of the role of GlnR in Streptomyces venezuelae provides new insights into global nitrogen regulation in actinomycetes.</title>
        <authorList>
            <person name="Pullan S.T."/>
            <person name="Bibb M.J."/>
            <person name="Merrick M."/>
        </authorList>
    </citation>
    <scope>NUCLEOTIDE SEQUENCE [LARGE SCALE GENOMIC DNA]</scope>
    <source>
        <strain evidence="2">ATCC 10712 / CBS 650.69 / DSM 40230 / JCM 4526 / NBRC 13096 / PD 04745</strain>
    </source>
</reference>
<dbReference type="eggNOG" id="ENOG5032YG7">
    <property type="taxonomic scope" value="Bacteria"/>
</dbReference>
<dbReference type="KEGG" id="sve:SVEN_4279"/>
<proteinExistence type="predicted"/>
<accession>F2RIK9</accession>
<gene>
    <name evidence="1" type="ordered locus">SVEN_4279</name>
</gene>
<dbReference type="AlphaFoldDB" id="F2RIK9"/>
<protein>
    <submittedName>
        <fullName evidence="1">Uncharacterized protein</fullName>
    </submittedName>
</protein>
<evidence type="ECO:0000313" key="2">
    <source>
        <dbReference type="Proteomes" id="UP000006854"/>
    </source>
</evidence>
<name>F2RIK9_STRVP</name>
<organism evidence="1 2">
    <name type="scientific">Streptomyces venezuelae (strain ATCC 10712 / CBS 650.69 / DSM 40230 / JCM 4526 / NBRC 13096 / PD 04745)</name>
    <dbReference type="NCBI Taxonomy" id="953739"/>
    <lineage>
        <taxon>Bacteria</taxon>
        <taxon>Bacillati</taxon>
        <taxon>Actinomycetota</taxon>
        <taxon>Actinomycetes</taxon>
        <taxon>Kitasatosporales</taxon>
        <taxon>Streptomycetaceae</taxon>
        <taxon>Streptomyces</taxon>
    </lineage>
</organism>
<keyword evidence="2" id="KW-1185">Reference proteome</keyword>
<dbReference type="PATRIC" id="fig|953739.5.peg.6778"/>
<dbReference type="HOGENOM" id="CLU_2048501_0_0_11"/>
<dbReference type="Proteomes" id="UP000006854">
    <property type="component" value="Chromosome"/>
</dbReference>